<evidence type="ECO:0000256" key="7">
    <source>
        <dbReference type="ARBA" id="ARBA00058563"/>
    </source>
</evidence>
<feature type="compositionally biased region" description="Basic residues" evidence="12">
    <location>
        <begin position="239"/>
        <end position="249"/>
    </location>
</feature>
<dbReference type="Gene3D" id="2.30.29.30">
    <property type="entry name" value="Pleckstrin-homology domain (PH domain)/Phosphotyrosine-binding domain (PTB)"/>
    <property type="match status" value="1"/>
</dbReference>
<keyword evidence="5" id="KW-0597">Phosphoprotein</keyword>
<comment type="function">
    <text evidence="7">Stimulates guanine exchange activity of SOS1. May play a role in membrane ruffling and remodeling of the actin cytoskeleton.</text>
</comment>
<dbReference type="GO" id="GO:0031982">
    <property type="term" value="C:vesicle"/>
    <property type="evidence" value="ECO:0007669"/>
    <property type="project" value="TreeGrafter"/>
</dbReference>
<evidence type="ECO:0000256" key="5">
    <source>
        <dbReference type="ARBA" id="ARBA00022553"/>
    </source>
</evidence>
<dbReference type="InterPro" id="IPR039801">
    <property type="entry name" value="EPS8-like"/>
</dbReference>
<dbReference type="InterPro" id="IPR041418">
    <property type="entry name" value="SAM_3"/>
</dbReference>
<dbReference type="PROSITE" id="PS50002">
    <property type="entry name" value="SH3"/>
    <property type="match status" value="1"/>
</dbReference>
<dbReference type="AlphaFoldDB" id="A0A669EMZ6"/>
<dbReference type="InterPro" id="IPR033928">
    <property type="entry name" value="EPS8_PTB"/>
</dbReference>
<accession>A0A669EMZ6</accession>
<evidence type="ECO:0000256" key="4">
    <source>
        <dbReference type="ARBA" id="ARBA00022490"/>
    </source>
</evidence>
<dbReference type="InterPro" id="IPR036028">
    <property type="entry name" value="SH3-like_dom_sf"/>
</dbReference>
<dbReference type="GO" id="GO:1900029">
    <property type="term" value="P:positive regulation of ruffle assembly"/>
    <property type="evidence" value="ECO:0007669"/>
    <property type="project" value="TreeGrafter"/>
</dbReference>
<keyword evidence="3 11" id="KW-0728">SH3 domain</keyword>
<dbReference type="Pfam" id="PF22975">
    <property type="entry name" value="EPS8_2nd"/>
    <property type="match status" value="1"/>
</dbReference>
<dbReference type="FunFam" id="1.10.150.50:FF:000023">
    <property type="entry name" value="Epidermal growth factor receptor kinase substrate 8"/>
    <property type="match status" value="1"/>
</dbReference>
<evidence type="ECO:0000256" key="11">
    <source>
        <dbReference type="PROSITE-ProRule" id="PRU00192"/>
    </source>
</evidence>
<dbReference type="Gene3D" id="1.10.150.50">
    <property type="entry name" value="Transcription Factor, Ets-1"/>
    <property type="match status" value="1"/>
</dbReference>
<protein>
    <recommendedName>
        <fullName evidence="9">Epidermal growth factor receptor kinase substrate 8-like protein 1</fullName>
    </recommendedName>
    <alternativeName>
        <fullName evidence="10">Epidermal growth factor receptor pathway substrate 8-related protein 1</fullName>
    </alternativeName>
</protein>
<dbReference type="SMART" id="SM00326">
    <property type="entry name" value="SH3"/>
    <property type="match status" value="1"/>
</dbReference>
<evidence type="ECO:0000256" key="8">
    <source>
        <dbReference type="ARBA" id="ARBA00065375"/>
    </source>
</evidence>
<dbReference type="InterPro" id="IPR006020">
    <property type="entry name" value="PTB/PI_dom"/>
</dbReference>
<evidence type="ECO:0000256" key="2">
    <source>
        <dbReference type="ARBA" id="ARBA00006197"/>
    </source>
</evidence>
<dbReference type="GO" id="GO:0007266">
    <property type="term" value="P:Rho protein signal transduction"/>
    <property type="evidence" value="ECO:0007669"/>
    <property type="project" value="TreeGrafter"/>
</dbReference>
<evidence type="ECO:0000259" key="13">
    <source>
        <dbReference type="PROSITE" id="PS50002"/>
    </source>
</evidence>
<keyword evidence="15" id="KW-1185">Reference proteome</keyword>
<dbReference type="CDD" id="cd09540">
    <property type="entry name" value="SAM_EPS8-like"/>
    <property type="match status" value="1"/>
</dbReference>
<dbReference type="Pfam" id="PF00018">
    <property type="entry name" value="SH3_1"/>
    <property type="match status" value="1"/>
</dbReference>
<evidence type="ECO:0000256" key="3">
    <source>
        <dbReference type="ARBA" id="ARBA00022443"/>
    </source>
</evidence>
<dbReference type="GO" id="GO:0003779">
    <property type="term" value="F:actin binding"/>
    <property type="evidence" value="ECO:0007669"/>
    <property type="project" value="TreeGrafter"/>
</dbReference>
<dbReference type="GeneTree" id="ENSGT00940000156403"/>
<organism evidence="14 15">
    <name type="scientific">Oreochromis niloticus</name>
    <name type="common">Nile tilapia</name>
    <name type="synonym">Tilapia nilotica</name>
    <dbReference type="NCBI Taxonomy" id="8128"/>
    <lineage>
        <taxon>Eukaryota</taxon>
        <taxon>Metazoa</taxon>
        <taxon>Chordata</taxon>
        <taxon>Craniata</taxon>
        <taxon>Vertebrata</taxon>
        <taxon>Euteleostomi</taxon>
        <taxon>Actinopterygii</taxon>
        <taxon>Neopterygii</taxon>
        <taxon>Teleostei</taxon>
        <taxon>Neoteleostei</taxon>
        <taxon>Acanthomorphata</taxon>
        <taxon>Ovalentaria</taxon>
        <taxon>Cichlomorphae</taxon>
        <taxon>Cichliformes</taxon>
        <taxon>Cichlidae</taxon>
        <taxon>African cichlids</taxon>
        <taxon>Pseudocrenilabrinae</taxon>
        <taxon>Oreochromini</taxon>
        <taxon>Oreochromis</taxon>
    </lineage>
</organism>
<dbReference type="SUPFAM" id="SSF50729">
    <property type="entry name" value="PH domain-like"/>
    <property type="match status" value="1"/>
</dbReference>
<gene>
    <name evidence="14" type="primary">EPS8</name>
    <name evidence="14" type="synonym">eps8a</name>
</gene>
<evidence type="ECO:0000313" key="15">
    <source>
        <dbReference type="Proteomes" id="UP000005207"/>
    </source>
</evidence>
<dbReference type="FunFam" id="2.30.30.40:FF:000071">
    <property type="entry name" value="Epidermal growth factor receptor kinase substrate 8"/>
    <property type="match status" value="1"/>
</dbReference>
<dbReference type="InterPro" id="IPR013625">
    <property type="entry name" value="PTB"/>
</dbReference>
<comment type="similarity">
    <text evidence="2">Belongs to the EPS8 family.</text>
</comment>
<dbReference type="InterPro" id="IPR011993">
    <property type="entry name" value="PH-like_dom_sf"/>
</dbReference>
<comment type="subcellular location">
    <subcellularLocation>
        <location evidence="1">Cytoplasm</location>
    </subcellularLocation>
</comment>
<dbReference type="Gene3D" id="2.30.30.40">
    <property type="entry name" value="SH3 Domains"/>
    <property type="match status" value="1"/>
</dbReference>
<dbReference type="GO" id="GO:0032587">
    <property type="term" value="C:ruffle membrane"/>
    <property type="evidence" value="ECO:0007669"/>
    <property type="project" value="TreeGrafter"/>
</dbReference>
<keyword evidence="4" id="KW-0963">Cytoplasm</keyword>
<keyword evidence="6" id="KW-0175">Coiled coil</keyword>
<dbReference type="InterPro" id="IPR013761">
    <property type="entry name" value="SAM/pointed_sf"/>
</dbReference>
<dbReference type="Proteomes" id="UP000005207">
    <property type="component" value="Linkage group LG17"/>
</dbReference>
<dbReference type="CDD" id="cd01210">
    <property type="entry name" value="PTB_EPS8"/>
    <property type="match status" value="1"/>
</dbReference>
<dbReference type="Pfam" id="PF18016">
    <property type="entry name" value="SAM_3"/>
    <property type="match status" value="1"/>
</dbReference>
<feature type="region of interest" description="Disordered" evidence="12">
    <location>
        <begin position="15"/>
        <end position="38"/>
    </location>
</feature>
<reference evidence="14" key="3">
    <citation type="submission" date="2025-09" db="UniProtKB">
        <authorList>
            <consortium name="Ensembl"/>
        </authorList>
    </citation>
    <scope>IDENTIFICATION</scope>
</reference>
<proteinExistence type="inferred from homology"/>
<dbReference type="GO" id="GO:0005737">
    <property type="term" value="C:cytoplasm"/>
    <property type="evidence" value="ECO:0007669"/>
    <property type="project" value="UniProtKB-SubCell"/>
</dbReference>
<reference evidence="14" key="2">
    <citation type="submission" date="2025-08" db="UniProtKB">
        <authorList>
            <consortium name="Ensembl"/>
        </authorList>
    </citation>
    <scope>IDENTIFICATION</scope>
</reference>
<evidence type="ECO:0000256" key="1">
    <source>
        <dbReference type="ARBA" id="ARBA00004496"/>
    </source>
</evidence>
<dbReference type="FunFam" id="2.30.29.30:FF:000261">
    <property type="entry name" value="Epidermal growth factor receptor kinase substrate 8-like protein 1"/>
    <property type="match status" value="1"/>
</dbReference>
<dbReference type="InterPro" id="IPR001452">
    <property type="entry name" value="SH3_domain"/>
</dbReference>
<dbReference type="PANTHER" id="PTHR12287">
    <property type="entry name" value="EPIDERMAL GROWTH FACTOR RECEPTOR KINASE SUBSTRATE EPS8-RELATED PROTEIN"/>
    <property type="match status" value="1"/>
</dbReference>
<dbReference type="Pfam" id="PF08416">
    <property type="entry name" value="PTB"/>
    <property type="match status" value="1"/>
</dbReference>
<evidence type="ECO:0000256" key="6">
    <source>
        <dbReference type="ARBA" id="ARBA00023054"/>
    </source>
</evidence>
<dbReference type="InterPro" id="IPR055093">
    <property type="entry name" value="EPS8_2nd"/>
</dbReference>
<evidence type="ECO:0000256" key="10">
    <source>
        <dbReference type="ARBA" id="ARBA00077699"/>
    </source>
</evidence>
<dbReference type="SUPFAM" id="SSF50044">
    <property type="entry name" value="SH3-domain"/>
    <property type="match status" value="1"/>
</dbReference>
<sequence length="673" mass="75106">MNGYEPPALASGVFGSYSSPINGHDAPSPEPPTHKAKTSAKALYEQRKHYTKTSINSLTDTSQYHVEHLTTFVLDRKDGMITVDDGIRRLRLLDAKGKVWTQEMLLQVEEKTVSLIDLGTKNELENFQIGSIQHCQAVMNACSYDSILALICKEPGQTKPDLHLFQCDEIKANLIQADIESAMMDAKGSKAAVKVNQTLKDPEHSFSCSQQILNHILDDIEFFVTKLQKAAEAFGELSKRKKNKKGKKKSPGEGVLTLRSKPPSEDEFVDCLQKFKHAFNQLGKLKDHIQNPSAVELVHFLFTPLKMVIQASGSVDLARSVVVPLLTRDAIDFLHASGTAEERHLWVALGDGWTKSRLEWPKDHYFPPCVLKFRDGWEPPALPAMTQSREQELAQLAESLANANLQRPEDPRPWVTQEILDQDTAVAAFKHAASRHVDRGFDADGRGQPKMFAKSKYDFVARNNTELSVLKDEVVEVLDDRKQWWKVRNGCWATGYVPNNILEITKAVDMTSRGEPIYSHTVQVTHAHRSGSLPAGDVVQVTLFVFPSIGRKSNMEEVQDELMHRLTLGRSAQKKFQGPARSGNTPSVSITYDSTPEEVKAWLEAKGFSPVTITSLGVLTGAQLFSLNKEELRTVCPDDGARVFSQVTVQKAALEVGVAAQTRRHHQIYFYSL</sequence>
<dbReference type="SUPFAM" id="SSF47769">
    <property type="entry name" value="SAM/Pointed domain"/>
    <property type="match status" value="1"/>
</dbReference>
<comment type="subunit">
    <text evidence="8">Interacts with ABI1. Part of a complex that contains SOS1, ABI1 and EPS8L2. Associates with F-actin.</text>
</comment>
<dbReference type="Ensembl" id="ENSONIT00000045777.1">
    <property type="protein sequence ID" value="ENSONIP00000072769.1"/>
    <property type="gene ID" value="ENSONIG00000007534.2"/>
</dbReference>
<name>A0A669EMZ6_ORENI</name>
<dbReference type="GO" id="GO:0035023">
    <property type="term" value="P:regulation of Rho protein signal transduction"/>
    <property type="evidence" value="ECO:0007669"/>
    <property type="project" value="TreeGrafter"/>
</dbReference>
<dbReference type="CDD" id="cd11764">
    <property type="entry name" value="SH3_Eps8"/>
    <property type="match status" value="1"/>
</dbReference>
<dbReference type="InterPro" id="IPR035462">
    <property type="entry name" value="Eps8_SH3"/>
</dbReference>
<evidence type="ECO:0000313" key="14">
    <source>
        <dbReference type="Ensembl" id="ENSONIP00000072769.1"/>
    </source>
</evidence>
<feature type="region of interest" description="Disordered" evidence="12">
    <location>
        <begin position="239"/>
        <end position="261"/>
    </location>
</feature>
<evidence type="ECO:0000256" key="12">
    <source>
        <dbReference type="SAM" id="MobiDB-lite"/>
    </source>
</evidence>
<dbReference type="PANTHER" id="PTHR12287:SF21">
    <property type="entry name" value="EPIDERMAL GROWTH FACTOR RECEPTOR KINASE SUBSTRATE 8"/>
    <property type="match status" value="1"/>
</dbReference>
<dbReference type="SMART" id="SM00462">
    <property type="entry name" value="PTB"/>
    <property type="match status" value="1"/>
</dbReference>
<feature type="domain" description="SH3" evidence="13">
    <location>
        <begin position="448"/>
        <end position="507"/>
    </location>
</feature>
<evidence type="ECO:0000256" key="9">
    <source>
        <dbReference type="ARBA" id="ARBA00067142"/>
    </source>
</evidence>
<reference evidence="15" key="1">
    <citation type="submission" date="2012-01" db="EMBL/GenBank/DDBJ databases">
        <title>The Genome Sequence of Oreochromis niloticus (Nile Tilapia).</title>
        <authorList>
            <consortium name="Broad Institute Genome Assembly Team"/>
            <consortium name="Broad Institute Sequencing Platform"/>
            <person name="Di Palma F."/>
            <person name="Johnson J."/>
            <person name="Lander E.S."/>
            <person name="Lindblad-Toh K."/>
        </authorList>
    </citation>
    <scope>NUCLEOTIDE SEQUENCE [LARGE SCALE GENOMIC DNA]</scope>
</reference>